<dbReference type="EMBL" id="PPSK01000012">
    <property type="protein sequence ID" value="POB02567.1"/>
    <property type="molecule type" value="Genomic_DNA"/>
</dbReference>
<dbReference type="InterPro" id="IPR057162">
    <property type="entry name" value="DUF7840"/>
</dbReference>
<dbReference type="OrthoDB" id="9759948at2"/>
<evidence type="ECO:0000313" key="4">
    <source>
        <dbReference type="EMBL" id="POB02567.1"/>
    </source>
</evidence>
<reference evidence="4 5" key="1">
    <citation type="submission" date="2018-01" db="EMBL/GenBank/DDBJ databases">
        <title>Draft genome of the type strain Pseudomonas oceani DSM 100277 isolated from the deep water in Okinawa trough, northwestern Pacific Ocean.</title>
        <authorList>
            <person name="Gomila M."/>
            <person name="Mulet M."/>
            <person name="Garcia-Valdes E."/>
            <person name="Lalucat J."/>
        </authorList>
    </citation>
    <scope>NUCLEOTIDE SEQUENCE [LARGE SCALE GENOMIC DNA]</scope>
    <source>
        <strain evidence="4 5">DSM 100277</strain>
    </source>
</reference>
<name>A0A2P4ETE7_9GAMM</name>
<protein>
    <submittedName>
        <fullName evidence="4">Uncharacterized protein</fullName>
    </submittedName>
</protein>
<feature type="domain" description="DUF7843" evidence="3">
    <location>
        <begin position="21"/>
        <end position="99"/>
    </location>
</feature>
<evidence type="ECO:0000259" key="2">
    <source>
        <dbReference type="Pfam" id="PF25222"/>
    </source>
</evidence>
<feature type="domain" description="Lnb N-terminal periplasmic" evidence="1">
    <location>
        <begin position="116"/>
        <end position="276"/>
    </location>
</feature>
<dbReference type="Proteomes" id="UP000243451">
    <property type="component" value="Unassembled WGS sequence"/>
</dbReference>
<organism evidence="4 5">
    <name type="scientific">Halopseudomonas oceani</name>
    <dbReference type="NCBI Taxonomy" id="1708783"/>
    <lineage>
        <taxon>Bacteria</taxon>
        <taxon>Pseudomonadati</taxon>
        <taxon>Pseudomonadota</taxon>
        <taxon>Gammaproteobacteria</taxon>
        <taxon>Pseudomonadales</taxon>
        <taxon>Pseudomonadaceae</taxon>
        <taxon>Halopseudomonas</taxon>
    </lineage>
</organism>
<comment type="caution">
    <text evidence="4">The sequence shown here is derived from an EMBL/GenBank/DDBJ whole genome shotgun (WGS) entry which is preliminary data.</text>
</comment>
<feature type="domain" description="DUF7840" evidence="2">
    <location>
        <begin position="398"/>
        <end position="614"/>
    </location>
</feature>
<evidence type="ECO:0000313" key="5">
    <source>
        <dbReference type="Proteomes" id="UP000243451"/>
    </source>
</evidence>
<keyword evidence="5" id="KW-1185">Reference proteome</keyword>
<dbReference type="AlphaFoldDB" id="A0A2P4ETE7"/>
<proteinExistence type="predicted"/>
<evidence type="ECO:0000259" key="3">
    <source>
        <dbReference type="Pfam" id="PF25225"/>
    </source>
</evidence>
<dbReference type="InterPro" id="IPR057165">
    <property type="entry name" value="DUF7843"/>
</dbReference>
<dbReference type="Pfam" id="PF25222">
    <property type="entry name" value="DUF7840"/>
    <property type="match status" value="1"/>
</dbReference>
<accession>A0A2P4ETE7</accession>
<evidence type="ECO:0000259" key="1">
    <source>
        <dbReference type="Pfam" id="PF13387"/>
    </source>
</evidence>
<dbReference type="InterPro" id="IPR025178">
    <property type="entry name" value="Lnb_N"/>
</dbReference>
<dbReference type="Pfam" id="PF13387">
    <property type="entry name" value="Lnb_N"/>
    <property type="match status" value="1"/>
</dbReference>
<gene>
    <name evidence="4" type="ORF">C1949_12885</name>
</gene>
<dbReference type="Pfam" id="PF25225">
    <property type="entry name" value="DUF7843"/>
    <property type="match status" value="1"/>
</dbReference>
<sequence>MSLGWCVQLLAGTEDRNASLQSLANDPQWLKLLHYETGNLPGASARSAIKSPEFFLSPSGHDSPLAELTATVTALQMQPKGPDTHASCRFPARTRWLQQRLGSALTVPSGVQCPALEQWTRDNTVESVSIIYATGYLANPASYYGHTLLKFNFKDSEAHSDLMDESVNYGAIVGDGDDPVSYIFKGIFGGYDGGFSHINFYFHNHNYGENELRDLWEYQLTLSEDATQMVVEHAWEVLGKRYTYYFFRRNCAFRMAELVDISSDTPLLQQWRPWTIPQSLVQSLSTAEIDGQPVLTDVRYLPSRQSRLYDRYQQLSPSEQQLFEGIAVETVSLEDPRFTGQPIDVQHRVLDTLLDYYQYIRDAEAGAEDPANAAHRRALAMRYQLPPGNAEFKPSDHTPPHLGRPPGWFQLSLQHSTRQDAQAGIRVRPAYYDPLDNEAGHVRGGGLSMFDLQLTASNGQVRLQQLDAISIESISPGLTGLPGDKGVAWNLKFGWEQNRLDCNSCLTTRLQADRGLNFPLGNNTAATFYAGGALQESVQGEGPAFARLAGRLTYHRASFSALLRLEQRYLVNGSGDYTTGRLELRNRLSATQDVRVSYARNRGEELSIGLGWYW</sequence>